<keyword evidence="1" id="KW-0472">Membrane</keyword>
<feature type="transmembrane region" description="Helical" evidence="1">
    <location>
        <begin position="115"/>
        <end position="145"/>
    </location>
</feature>
<dbReference type="AlphaFoldDB" id="F4XWG3"/>
<evidence type="ECO:0000313" key="3">
    <source>
        <dbReference type="Proteomes" id="UP000003959"/>
    </source>
</evidence>
<dbReference type="eggNOG" id="ENOG502ZFER">
    <property type="taxonomic scope" value="Bacteria"/>
</dbReference>
<sequence length="259" mass="29495">MIPFALTFAAVFSLGAGLISLLTVMPQLGKLGKTISESFTQAPGLDLILSVIVWIPWLISGLLVGWVGVLAALVGQILALQLWIVAHELVHSEAVQGPRIVSYLNQRFGWWRNHLALWVTAVVLPVFFLIRLAQIVLYPFLIWLLGFPTYKHSEWVNVSRQKFEGLVGHDLIWCLYCDWMTGVYSLGAEMLRNVESFWCPIRFYNDKKCENCRLDFPDIDGGWVAKDSTMADVVQTIEDNMPSDRQWTWFGHPDRGNRE</sequence>
<keyword evidence="1" id="KW-1133">Transmembrane helix</keyword>
<reference evidence="3" key="1">
    <citation type="journal article" date="2011" name="Proc. Natl. Acad. Sci. U.S.A.">
        <title>Genomic insights into the physiology and ecology of the marine filamentous cyanobacterium Lyngbya majuscula.</title>
        <authorList>
            <person name="Jones A.C."/>
            <person name="Monroe E.A."/>
            <person name="Podell S."/>
            <person name="Hess W.R."/>
            <person name="Klages S."/>
            <person name="Esquenazi E."/>
            <person name="Niessen S."/>
            <person name="Hoover H."/>
            <person name="Rothmann M."/>
            <person name="Lasken R.S."/>
            <person name="Yates J.R.III."/>
            <person name="Reinhardt R."/>
            <person name="Kube M."/>
            <person name="Burkart M.D."/>
            <person name="Allen E.E."/>
            <person name="Dorrestein P.C."/>
            <person name="Gerwick W.H."/>
            <person name="Gerwick L."/>
        </authorList>
    </citation>
    <scope>NUCLEOTIDE SEQUENCE [LARGE SCALE GENOMIC DNA]</scope>
    <source>
        <strain evidence="3">3L</strain>
    </source>
</reference>
<proteinExistence type="predicted"/>
<name>F4XWG3_9CYAN</name>
<evidence type="ECO:0000256" key="1">
    <source>
        <dbReference type="SAM" id="Phobius"/>
    </source>
</evidence>
<dbReference type="RefSeq" id="WP_008187682.1">
    <property type="nucleotide sequence ID" value="NZ_GL890942.1"/>
</dbReference>
<gene>
    <name evidence="2" type="ORF">LYNGBM3L_43360</name>
</gene>
<dbReference type="OrthoDB" id="422717at2"/>
<organism evidence="2 3">
    <name type="scientific">Moorena producens 3L</name>
    <dbReference type="NCBI Taxonomy" id="489825"/>
    <lineage>
        <taxon>Bacteria</taxon>
        <taxon>Bacillati</taxon>
        <taxon>Cyanobacteriota</taxon>
        <taxon>Cyanophyceae</taxon>
        <taxon>Coleofasciculales</taxon>
        <taxon>Coleofasciculaceae</taxon>
        <taxon>Moorena</taxon>
    </lineage>
</organism>
<accession>F4XWG3</accession>
<dbReference type="EMBL" id="GL890942">
    <property type="protein sequence ID" value="EGJ31148.1"/>
    <property type="molecule type" value="Genomic_DNA"/>
</dbReference>
<protein>
    <submittedName>
        <fullName evidence="2">Uncharacterized protein</fullName>
    </submittedName>
</protein>
<evidence type="ECO:0000313" key="2">
    <source>
        <dbReference type="EMBL" id="EGJ31148.1"/>
    </source>
</evidence>
<keyword evidence="3" id="KW-1185">Reference proteome</keyword>
<dbReference type="Proteomes" id="UP000003959">
    <property type="component" value="Unassembled WGS sequence"/>
</dbReference>
<keyword evidence="1" id="KW-0812">Transmembrane</keyword>
<dbReference type="HOGENOM" id="CLU_1072895_0_0_3"/>